<protein>
    <submittedName>
        <fullName evidence="1">Uncharacterized protein</fullName>
    </submittedName>
</protein>
<dbReference type="InterPro" id="IPR016181">
    <property type="entry name" value="Acyl_CoA_acyltransferase"/>
</dbReference>
<dbReference type="EMBL" id="AWFB01000048">
    <property type="protein sequence ID" value="RAN31570.1"/>
    <property type="molecule type" value="Genomic_DNA"/>
</dbReference>
<dbReference type="RefSeq" id="WP_034828146.1">
    <property type="nucleotide sequence ID" value="NZ_AWFA01000044.1"/>
</dbReference>
<accession>A0A062TPU7</accession>
<dbReference type="AlphaFoldDB" id="A0A062TPU7"/>
<dbReference type="OrthoDB" id="9804153at2"/>
<keyword evidence="2" id="KW-1185">Reference proteome</keyword>
<gene>
    <name evidence="1" type="ORF">HY3_16530</name>
</gene>
<accession>A0A328K142</accession>
<dbReference type="Pfam" id="PF13302">
    <property type="entry name" value="Acetyltransf_3"/>
    <property type="match status" value="1"/>
</dbReference>
<proteinExistence type="predicted"/>
<sequence length="171" mass="19301">MSTEIRTDRLILRPVQPEDAGTITDLVNDPRIYRMVARIPAHQNVGQTLAWITSHEKGRKANLKHPFAITQHGELIGVTSGQREQATLPFNIGYWLSPNKWGKGFMTEATDALIRWLKQQGEKAFVSGYLQDNPASGRVLEKLDFMKADRSRVFCMGRGEIVDHVDMARIG</sequence>
<organism evidence="1 2">
    <name type="scientific">Hyphomonas pacifica</name>
    <dbReference type="NCBI Taxonomy" id="1280941"/>
    <lineage>
        <taxon>Bacteria</taxon>
        <taxon>Pseudomonadati</taxon>
        <taxon>Pseudomonadota</taxon>
        <taxon>Alphaproteobacteria</taxon>
        <taxon>Hyphomonadales</taxon>
        <taxon>Hyphomonadaceae</taxon>
        <taxon>Hyphomonas</taxon>
    </lineage>
</organism>
<dbReference type="Proteomes" id="UP000249123">
    <property type="component" value="Unassembled WGS sequence"/>
</dbReference>
<dbReference type="eggNOG" id="COG1670">
    <property type="taxonomic scope" value="Bacteria"/>
</dbReference>
<dbReference type="InterPro" id="IPR051531">
    <property type="entry name" value="N-acetyltransferase"/>
</dbReference>
<reference evidence="1 2" key="1">
    <citation type="submission" date="2013-04" db="EMBL/GenBank/DDBJ databases">
        <title>Hyphomonas sp. T24B3 Genome Sequencing.</title>
        <authorList>
            <person name="Lai Q."/>
            <person name="Shao Z."/>
        </authorList>
    </citation>
    <scope>NUCLEOTIDE SEQUENCE [LARGE SCALE GENOMIC DNA]</scope>
    <source>
        <strain evidence="1 2">T24B3</strain>
    </source>
</reference>
<comment type="caution">
    <text evidence="1">The sequence shown here is derived from an EMBL/GenBank/DDBJ whole genome shotgun (WGS) entry which is preliminary data.</text>
</comment>
<dbReference type="SUPFAM" id="SSF55729">
    <property type="entry name" value="Acyl-CoA N-acyltransferases (Nat)"/>
    <property type="match status" value="1"/>
</dbReference>
<dbReference type="Gene3D" id="3.40.630.30">
    <property type="match status" value="1"/>
</dbReference>
<evidence type="ECO:0000313" key="1">
    <source>
        <dbReference type="EMBL" id="RAN31570.1"/>
    </source>
</evidence>
<dbReference type="STRING" id="1280941.HY2_15945"/>
<dbReference type="PANTHER" id="PTHR43792">
    <property type="entry name" value="GNAT FAMILY, PUTATIVE (AFU_ORTHOLOGUE AFUA_3G00765)-RELATED-RELATED"/>
    <property type="match status" value="1"/>
</dbReference>
<dbReference type="InterPro" id="IPR000182">
    <property type="entry name" value="GNAT_dom"/>
</dbReference>
<name>A0A062TPU7_9PROT</name>
<dbReference type="GO" id="GO:0016747">
    <property type="term" value="F:acyltransferase activity, transferring groups other than amino-acyl groups"/>
    <property type="evidence" value="ECO:0007669"/>
    <property type="project" value="InterPro"/>
</dbReference>
<dbReference type="PROSITE" id="PS51186">
    <property type="entry name" value="GNAT"/>
    <property type="match status" value="1"/>
</dbReference>
<evidence type="ECO:0000313" key="2">
    <source>
        <dbReference type="Proteomes" id="UP000249123"/>
    </source>
</evidence>